<dbReference type="PANTHER" id="PTHR34180">
    <property type="entry name" value="PEPTIDASE C45"/>
    <property type="match status" value="1"/>
</dbReference>
<evidence type="ECO:0000259" key="1">
    <source>
        <dbReference type="Pfam" id="PF03417"/>
    </source>
</evidence>
<feature type="domain" description="Peptidase C45 hydrolase" evidence="1">
    <location>
        <begin position="158"/>
        <end position="275"/>
    </location>
</feature>
<dbReference type="Gene3D" id="3.60.60.10">
    <property type="entry name" value="Penicillin V Acylase, Chain A"/>
    <property type="match status" value="1"/>
</dbReference>
<evidence type="ECO:0000313" key="3">
    <source>
        <dbReference type="Proteomes" id="UP001235133"/>
    </source>
</evidence>
<dbReference type="RefSeq" id="WP_308868531.1">
    <property type="nucleotide sequence ID" value="NZ_JAVFWO010000004.1"/>
</dbReference>
<dbReference type="Proteomes" id="UP001235133">
    <property type="component" value="Unassembled WGS sequence"/>
</dbReference>
<reference evidence="2 3" key="1">
    <citation type="submission" date="2023-08" db="EMBL/GenBank/DDBJ databases">
        <title>Microbacterium psychrotolerans sp. nov., a psychrotolerant bacterium isolated from soil in Heilongjiang Province, China.</title>
        <authorList>
            <person name="An P."/>
            <person name="Zhao D."/>
            <person name="Xiang H."/>
        </authorList>
    </citation>
    <scope>NUCLEOTIDE SEQUENCE [LARGE SCALE GENOMIC DNA]</scope>
    <source>
        <strain evidence="2 3">QXD-8</strain>
    </source>
</reference>
<gene>
    <name evidence="2" type="ORF">Q9R08_13160</name>
</gene>
<sequence>MQLRTAASTSQDPAIRGRELGTAFAPQFQRTAALYLAHFAELGMPADEVRGIAERSGAALAVWAPDLAAEADAIADAARLDRWRLAAVGARTEILAAAPPGTEGECSTAVHVGAGQAAESIQTWDWHDFLVPEGLLWAFSSGAGLEVKLFTEFGTAAKIGVNSAGLGLHFNILSHASDSDEGGVPVHAVARRILDEARSIADARRITEGATVSASTVLTVFETVPGAGGSRAASLELSPAGLGVVEPGADGWLFHTNHFLDDALFAGDTMPADSTTLERFAHLDAVRGDLAGLDPTARALAVCGGLGADAAVCMTPDPALPRVDQWATLLTISVDTAGFGLDVFPGRPDEAAAAGLTRF</sequence>
<accession>A0ABU0Z2V8</accession>
<organism evidence="2 3">
    <name type="scientific">Microbacterium psychrotolerans</name>
    <dbReference type="NCBI Taxonomy" id="3068321"/>
    <lineage>
        <taxon>Bacteria</taxon>
        <taxon>Bacillati</taxon>
        <taxon>Actinomycetota</taxon>
        <taxon>Actinomycetes</taxon>
        <taxon>Micrococcales</taxon>
        <taxon>Microbacteriaceae</taxon>
        <taxon>Microbacterium</taxon>
    </lineage>
</organism>
<protein>
    <submittedName>
        <fullName evidence="2">C45 family peptidase</fullName>
    </submittedName>
</protein>
<dbReference type="Gene3D" id="1.10.10.2120">
    <property type="match status" value="1"/>
</dbReference>
<dbReference type="NCBIfam" id="NF040521">
    <property type="entry name" value="C45_proenzyme"/>
    <property type="match status" value="1"/>
</dbReference>
<dbReference type="InterPro" id="IPR005079">
    <property type="entry name" value="Peptidase_C45_hydrolase"/>
</dbReference>
<name>A0ABU0Z2V8_9MICO</name>
<proteinExistence type="predicted"/>
<dbReference type="PANTHER" id="PTHR34180:SF1">
    <property type="entry name" value="BETA-ALANYL-DOPAMINE_CARCININE HYDROLASE"/>
    <property type="match status" value="1"/>
</dbReference>
<dbReference type="EMBL" id="JAVFWO010000004">
    <property type="protein sequence ID" value="MDQ7878933.1"/>
    <property type="molecule type" value="Genomic_DNA"/>
</dbReference>
<dbReference type="InterPro" id="IPR047801">
    <property type="entry name" value="Peptidase_C45"/>
</dbReference>
<evidence type="ECO:0000313" key="2">
    <source>
        <dbReference type="EMBL" id="MDQ7878933.1"/>
    </source>
</evidence>
<keyword evidence="3" id="KW-1185">Reference proteome</keyword>
<comment type="caution">
    <text evidence="2">The sequence shown here is derived from an EMBL/GenBank/DDBJ whole genome shotgun (WGS) entry which is preliminary data.</text>
</comment>
<dbReference type="Pfam" id="PF03417">
    <property type="entry name" value="AAT"/>
    <property type="match status" value="1"/>
</dbReference>
<dbReference type="InterPro" id="IPR047794">
    <property type="entry name" value="C45_proenzyme-like"/>
</dbReference>